<keyword evidence="4" id="KW-1185">Reference proteome</keyword>
<feature type="compositionally biased region" description="Polar residues" evidence="2">
    <location>
        <begin position="252"/>
        <end position="265"/>
    </location>
</feature>
<feature type="region of interest" description="Disordered" evidence="2">
    <location>
        <begin position="387"/>
        <end position="406"/>
    </location>
</feature>
<feature type="region of interest" description="Disordered" evidence="2">
    <location>
        <begin position="2045"/>
        <end position="2066"/>
    </location>
</feature>
<reference evidence="3" key="1">
    <citation type="journal article" date="2023" name="IScience">
        <title>Live-bearing cockroach genome reveals convergent evolutionary mechanisms linked to viviparity in insects and beyond.</title>
        <authorList>
            <person name="Fouks B."/>
            <person name="Harrison M.C."/>
            <person name="Mikhailova A.A."/>
            <person name="Marchal E."/>
            <person name="English S."/>
            <person name="Carruthers M."/>
            <person name="Jennings E.C."/>
            <person name="Chiamaka E.L."/>
            <person name="Frigard R.A."/>
            <person name="Pippel M."/>
            <person name="Attardo G.M."/>
            <person name="Benoit J.B."/>
            <person name="Bornberg-Bauer E."/>
            <person name="Tobe S.S."/>
        </authorList>
    </citation>
    <scope>NUCLEOTIDE SEQUENCE</scope>
    <source>
        <strain evidence="3">Stay&amp;Tobe</strain>
    </source>
</reference>
<protein>
    <submittedName>
        <fullName evidence="3">Uncharacterized protein</fullName>
    </submittedName>
</protein>
<feature type="compositionally biased region" description="Basic and acidic residues" evidence="2">
    <location>
        <begin position="238"/>
        <end position="250"/>
    </location>
</feature>
<feature type="region of interest" description="Disordered" evidence="2">
    <location>
        <begin position="487"/>
        <end position="585"/>
    </location>
</feature>
<gene>
    <name evidence="3" type="ORF">L9F63_006557</name>
</gene>
<feature type="region of interest" description="Disordered" evidence="2">
    <location>
        <begin position="1839"/>
        <end position="1862"/>
    </location>
</feature>
<feature type="compositionally biased region" description="Polar residues" evidence="2">
    <location>
        <begin position="173"/>
        <end position="193"/>
    </location>
</feature>
<name>A0AAD7ZAB6_DIPPU</name>
<feature type="compositionally biased region" description="Basic and acidic residues" evidence="2">
    <location>
        <begin position="87"/>
        <end position="97"/>
    </location>
</feature>
<feature type="compositionally biased region" description="Basic and acidic residues" evidence="2">
    <location>
        <begin position="1125"/>
        <end position="1136"/>
    </location>
</feature>
<reference evidence="3" key="2">
    <citation type="submission" date="2023-05" db="EMBL/GenBank/DDBJ databases">
        <authorList>
            <person name="Fouks B."/>
        </authorList>
    </citation>
    <scope>NUCLEOTIDE SEQUENCE</scope>
    <source>
        <strain evidence="3">Stay&amp;Tobe</strain>
        <tissue evidence="3">Testes</tissue>
    </source>
</reference>
<sequence>MWFAGPQRSASATDSTGGRLLVQDTRRRSLTQMPEEEDASRRSKSLDGDATIGSSAYIARHFAAKDGSSGVVGKHGHQKSHRTPWGKVKDIIQTRKDSLKKRHRHGKSDKNTSESAASDHEDESSIADPCARDSPDKDAETSSMKLSSTKPRIEVTSDSNGSKNSTSKRQHAKISTASLDSHLQGSESPTSRRLTPVLTITLPSTEELRHVPATERKPPPSPQSEERLHKSNGNCEHVSAEESTKGEVCKRQVTNPRPPSSSAGTSPPVHRRASKWTKVKKAFLTSAPGRREEESAGRSNSVPSSPNRNSSFFDEVDTDELSSGEYVEVVSKGKPEDADLEGTTVQNECSSNSTNIQAEIQKNYEELQQKLSQEFHKKLHEWERMKASSSTSASCRAPAGEDGYHDKGFRRKMEEWERKHPQQNQGADNKHRDSVAFQLLDEDNLSPDFRKKLQEWQRIKKLMPAGTASQSTGDTYQVPPQFRKKIAEWQLWRTGSGKGEAQNRTEDQQEWERVKAASSSPSPETVTTQTENQERAGGTTTPSPGITRKDSTGHSKSACKKATSSKGTGLRKPNPKGKSQKEKELQWLEKELHKIEREKQRLEREREKYLEREARLEKMRRAMGSGQSKQEVLIQTSTGFFRFQGISEKFTRRLYEWEKARGIGPEASTFALLDPGYRPAGEGASSSHAGDNVEGSILSRSKSASSVTNLGTGVTNVGTSSLSLNDVEVLEQAEAAALEDSRAASEPHLRRTEGQEDDEPAAVIVDIEDVVEETAAPLPVTPVVQSQTPVYCYAPEEVTRLIDSNCGDSERDGCNMVQRNDSVRTESSYKLLEENMSLLNKLKLKEDICRKLEDEIENLEGKIEDVAKTRKQELQRLRQEETDFQVNSEGEQVICDMPSDSHEKLIEELRARIRDLEQRQERLLREGETLQDSFVQHSEQQAALAQNLVGKMKQLQEANISMASCDQTPTHQQASTSHVYHKVDAVNLVQDLSTQLLTLAEKLEVALADRNREVHNLRVELNERRRAQHRVRLGQQWFSEEGIANTGSSATILPRQSSEELTQLPYLLTNKVLELKEGLNYLCAASGAPASEEFKSAETIKDEGKTDADTTATFVLNFPKRDSGIDISKDGRRSLQEESPTVIQVDSEGNTSPVTCVTITPAFWKKRNKQIEDQSIHIVNLPESIANRDEETSPVNRDSFCSALSSASATSSVCDDEDEDEEIEKADSCVSDNERQEENASNNLPENNNDTIKKQDGSDESEQEKSSGDEGEDIEEDDEDEHDTRNVRKNNLEDKKSKIEQESGFLCKDKTENRNLCYYETEVQSCKGNGSGNYNGRQKKLLKTRRISDTHIGYKRDNEIKPVSRSESPKFGSITSKYNVENNIEFSAEEHLQENKSLSEVKNDHNDLRVNNNMTGIIQLGYRQGYSSSIENSMHHTIEIPPVHNNSYSIQNHSISNTPSAAMPTPENVFVKTTRKIFSPVRRDSKGKTSSVISYVVGESTVPSISESVHTVQESNKSLPLISPVVNIIKGEENDGAFTNQTVGKSLTNRSPPSWMFTRKRSQSSSPALTRRLSPSVANKRLGEALSVSDSSSMQFKNSESNDSKENLNRNRTSSVERNLVLNKENRKSNLNGEYKQIDVNHKFNIKYIASNENTLQENENEIQQEKIVEKTCDAPVIPHRPITPSLSFPPLPHSPNPNRRELFKVPLKETAPSIRMMIAKYNQKLTEQDGLGGRSPEIGGSGSASPVAWRSPVAERRVRAQMEKYQEEVLRALQKDGRKFTRPGGNEVQKSASAGIIRAPETTFKSKQDTEEIKNDSIIANKPPSVLTKPRGILKSSSVGAIKSSTTSLPQAITESNMPKQTVKETIVEKESSLRNLDKLSVAMPPPSQLNPSPSPSSPSSPELGLHHESPPPSRLRALRIQKAKEEFLTRGPGGQSWTSETPSTDTPSASVSPEPFWRQLSNPEGGKNNIGPLMRVKEKVTENPSRLSQISIGSESSYDGSVVTSGSEIKNQSQTDDEGVLLVKSASAGMINVDQNTYRKFYEKRDPDQPSTSGMQENKAKSQCGKFGISSITSRFRKVKMRKKEKESGKMNAVSTLCRQSLLVDLHLSKGGSTRRAEAAIPSTSKSCPSSPVLQRSSSGDKQSSSSAHTSWIFNPARKIFKPK</sequence>
<feature type="compositionally biased region" description="Pro residues" evidence="2">
    <location>
        <begin position="1885"/>
        <end position="1900"/>
    </location>
</feature>
<feature type="compositionally biased region" description="Low complexity" evidence="2">
    <location>
        <begin position="2139"/>
        <end position="2149"/>
    </location>
</feature>
<feature type="compositionally biased region" description="Polar residues" evidence="2">
    <location>
        <begin position="1137"/>
        <end position="1151"/>
    </location>
</feature>
<feature type="region of interest" description="Disordered" evidence="2">
    <location>
        <begin position="66"/>
        <end position="352"/>
    </location>
</feature>
<feature type="compositionally biased region" description="Basic and acidic residues" evidence="2">
    <location>
        <begin position="1251"/>
        <end position="1268"/>
    </location>
</feature>
<feature type="compositionally biased region" description="Polar residues" evidence="2">
    <location>
        <begin position="1839"/>
        <end position="1861"/>
    </location>
</feature>
<feature type="compositionally biased region" description="Low complexity" evidence="2">
    <location>
        <begin position="1239"/>
        <end position="1249"/>
    </location>
</feature>
<feature type="compositionally biased region" description="Polar residues" evidence="2">
    <location>
        <begin position="1984"/>
        <end position="2016"/>
    </location>
</feature>
<accession>A0AAD7ZAB6</accession>
<feature type="compositionally biased region" description="Polar residues" evidence="2">
    <location>
        <begin position="2124"/>
        <end position="2138"/>
    </location>
</feature>
<feature type="compositionally biased region" description="Basic and acidic residues" evidence="2">
    <location>
        <begin position="1282"/>
        <end position="1293"/>
    </location>
</feature>
<feature type="region of interest" description="Disordered" evidence="2">
    <location>
        <begin position="2115"/>
        <end position="2153"/>
    </location>
</feature>
<feature type="compositionally biased region" description="Low complexity" evidence="2">
    <location>
        <begin position="298"/>
        <end position="311"/>
    </location>
</feature>
<feature type="compositionally biased region" description="Basic and acidic residues" evidence="2">
    <location>
        <begin position="501"/>
        <end position="515"/>
    </location>
</feature>
<feature type="compositionally biased region" description="Basic and acidic residues" evidence="2">
    <location>
        <begin position="739"/>
        <end position="754"/>
    </location>
</feature>
<feature type="region of interest" description="Disordered" evidence="2">
    <location>
        <begin position="462"/>
        <end position="481"/>
    </location>
</feature>
<feature type="compositionally biased region" description="Acidic residues" evidence="2">
    <location>
        <begin position="1269"/>
        <end position="1281"/>
    </location>
</feature>
<feature type="region of interest" description="Disordered" evidence="2">
    <location>
        <begin position="1536"/>
        <end position="1619"/>
    </location>
</feature>
<feature type="compositionally biased region" description="Basic residues" evidence="2">
    <location>
        <begin position="269"/>
        <end position="281"/>
    </location>
</feature>
<feature type="compositionally biased region" description="Acidic residues" evidence="2">
    <location>
        <begin position="1214"/>
        <end position="1224"/>
    </location>
</feature>
<feature type="region of interest" description="Disordered" evidence="2">
    <location>
        <begin position="415"/>
        <end position="434"/>
    </location>
</feature>
<feature type="compositionally biased region" description="Polar residues" evidence="2">
    <location>
        <begin position="1588"/>
        <end position="1599"/>
    </location>
</feature>
<feature type="compositionally biased region" description="Basic and acidic residues" evidence="2">
    <location>
        <begin position="1600"/>
        <end position="1609"/>
    </location>
</feature>
<feature type="compositionally biased region" description="Basic and acidic residues" evidence="2">
    <location>
        <begin position="130"/>
        <end position="140"/>
    </location>
</feature>
<feature type="region of interest" description="Disordered" evidence="2">
    <location>
        <begin position="1682"/>
        <end position="1701"/>
    </location>
</feature>
<feature type="region of interest" description="Disordered" evidence="2">
    <location>
        <begin position="1"/>
        <end position="50"/>
    </location>
</feature>
<feature type="region of interest" description="Disordered" evidence="2">
    <location>
        <begin position="1206"/>
        <end position="1293"/>
    </location>
</feature>
<evidence type="ECO:0000313" key="3">
    <source>
        <dbReference type="EMBL" id="KAJ9576858.1"/>
    </source>
</evidence>
<feature type="region of interest" description="Disordered" evidence="2">
    <location>
        <begin position="1882"/>
        <end position="2017"/>
    </location>
</feature>
<feature type="compositionally biased region" description="Basic residues" evidence="2">
    <location>
        <begin position="98"/>
        <end position="107"/>
    </location>
</feature>
<feature type="compositionally biased region" description="Polar residues" evidence="2">
    <location>
        <begin position="1937"/>
        <end position="1953"/>
    </location>
</feature>
<dbReference type="Proteomes" id="UP001233999">
    <property type="component" value="Unassembled WGS sequence"/>
</dbReference>
<feature type="region of interest" description="Disordered" evidence="2">
    <location>
        <begin position="736"/>
        <end position="759"/>
    </location>
</feature>
<organism evidence="3 4">
    <name type="scientific">Diploptera punctata</name>
    <name type="common">Pacific beetle cockroach</name>
    <dbReference type="NCBI Taxonomy" id="6984"/>
    <lineage>
        <taxon>Eukaryota</taxon>
        <taxon>Metazoa</taxon>
        <taxon>Ecdysozoa</taxon>
        <taxon>Arthropoda</taxon>
        <taxon>Hexapoda</taxon>
        <taxon>Insecta</taxon>
        <taxon>Pterygota</taxon>
        <taxon>Neoptera</taxon>
        <taxon>Polyneoptera</taxon>
        <taxon>Dictyoptera</taxon>
        <taxon>Blattodea</taxon>
        <taxon>Blaberoidea</taxon>
        <taxon>Blaberidae</taxon>
        <taxon>Diplopterinae</taxon>
        <taxon>Diploptera</taxon>
    </lineage>
</organism>
<feature type="compositionally biased region" description="Polar residues" evidence="2">
    <location>
        <begin position="1537"/>
        <end position="1552"/>
    </location>
</feature>
<dbReference type="EMBL" id="JASPKZ010009388">
    <property type="protein sequence ID" value="KAJ9576858.1"/>
    <property type="molecule type" value="Genomic_DNA"/>
</dbReference>
<comment type="caution">
    <text evidence="3">The sequence shown here is derived from an EMBL/GenBank/DDBJ whole genome shotgun (WGS) entry which is preliminary data.</text>
</comment>
<feature type="compositionally biased region" description="Basic and acidic residues" evidence="2">
    <location>
        <begin position="206"/>
        <end position="229"/>
    </location>
</feature>
<evidence type="ECO:0000313" key="4">
    <source>
        <dbReference type="Proteomes" id="UP001233999"/>
    </source>
</evidence>
<feature type="compositionally biased region" description="Basic residues" evidence="2">
    <location>
        <begin position="74"/>
        <end position="84"/>
    </location>
</feature>
<feature type="region of interest" description="Disordered" evidence="2">
    <location>
        <begin position="1125"/>
        <end position="1151"/>
    </location>
</feature>
<feature type="compositionally biased region" description="Polar residues" evidence="2">
    <location>
        <begin position="141"/>
        <end position="165"/>
    </location>
</feature>
<evidence type="ECO:0000256" key="2">
    <source>
        <dbReference type="SAM" id="MobiDB-lite"/>
    </source>
</evidence>
<proteinExistence type="predicted"/>
<feature type="coiled-coil region" evidence="1">
    <location>
        <begin position="835"/>
        <end position="933"/>
    </location>
</feature>
<keyword evidence="1" id="KW-0175">Coiled coil</keyword>
<evidence type="ECO:0000256" key="1">
    <source>
        <dbReference type="SAM" id="Coils"/>
    </source>
</evidence>
<feature type="region of interest" description="Disordered" evidence="2">
    <location>
        <begin position="1728"/>
        <end position="1753"/>
    </location>
</feature>
<feature type="compositionally biased region" description="Polar residues" evidence="2">
    <location>
        <begin position="343"/>
        <end position="352"/>
    </location>
</feature>
<feature type="compositionally biased region" description="Polar residues" evidence="2">
    <location>
        <begin position="517"/>
        <end position="531"/>
    </location>
</feature>